<protein>
    <recommendedName>
        <fullName evidence="4">DUF3592 domain-containing protein</fullName>
    </recommendedName>
</protein>
<evidence type="ECO:0008006" key="4">
    <source>
        <dbReference type="Google" id="ProtNLM"/>
    </source>
</evidence>
<accession>A0ABQ1LD04</accession>
<organism evidence="2 3">
    <name type="scientific">Parapedobacter defluvii</name>
    <dbReference type="NCBI Taxonomy" id="2045106"/>
    <lineage>
        <taxon>Bacteria</taxon>
        <taxon>Pseudomonadati</taxon>
        <taxon>Bacteroidota</taxon>
        <taxon>Sphingobacteriia</taxon>
        <taxon>Sphingobacteriales</taxon>
        <taxon>Sphingobacteriaceae</taxon>
        <taxon>Parapedobacter</taxon>
    </lineage>
</organism>
<keyword evidence="1" id="KW-0812">Transmembrane</keyword>
<evidence type="ECO:0000313" key="3">
    <source>
        <dbReference type="Proteomes" id="UP000597338"/>
    </source>
</evidence>
<name>A0ABQ1LD04_9SPHI</name>
<keyword evidence="1" id="KW-1133">Transmembrane helix</keyword>
<evidence type="ECO:0000313" key="2">
    <source>
        <dbReference type="EMBL" id="GGC22968.1"/>
    </source>
</evidence>
<feature type="transmembrane region" description="Helical" evidence="1">
    <location>
        <begin position="20"/>
        <end position="41"/>
    </location>
</feature>
<keyword evidence="3" id="KW-1185">Reference proteome</keyword>
<gene>
    <name evidence="2" type="ORF">GCM10011386_13540</name>
</gene>
<evidence type="ECO:0000256" key="1">
    <source>
        <dbReference type="SAM" id="Phobius"/>
    </source>
</evidence>
<feature type="transmembrane region" description="Helical" evidence="1">
    <location>
        <begin position="152"/>
        <end position="171"/>
    </location>
</feature>
<dbReference type="Proteomes" id="UP000597338">
    <property type="component" value="Unassembled WGS sequence"/>
</dbReference>
<proteinExistence type="predicted"/>
<dbReference type="EMBL" id="BMIK01000003">
    <property type="protein sequence ID" value="GGC22968.1"/>
    <property type="molecule type" value="Genomic_DNA"/>
</dbReference>
<sequence>MILYYSINYAGGERSALSLSGPYLALTYLSVSVLLWTYWLARIFRKWVLQPLRDEHRTRRLVREGMLRDAAVIASKATGKMIQGHPQLSVTLRFGNLAGTPIQETLSIVDTRPAQRRFDVGKSVRLRISRDLGTLPVLAIDGSEVQKDQGRWLLAILGWLLLLAAVIAYYLLSYHYEHGGTGWRFLVFFHPLLICPLTLLGIGWLFGGGIGKLFLGTGDVLTLKYGGYRTEARLLDAQQTGTYINEQPQVRFELEYEDVQGITHRATVKKVISLLDMSITKTPVIPIFYLANQPQKVVFAADLEG</sequence>
<reference evidence="3" key="1">
    <citation type="journal article" date="2019" name="Int. J. Syst. Evol. Microbiol.">
        <title>The Global Catalogue of Microorganisms (GCM) 10K type strain sequencing project: providing services to taxonomists for standard genome sequencing and annotation.</title>
        <authorList>
            <consortium name="The Broad Institute Genomics Platform"/>
            <consortium name="The Broad Institute Genome Sequencing Center for Infectious Disease"/>
            <person name="Wu L."/>
            <person name="Ma J."/>
        </authorList>
    </citation>
    <scope>NUCLEOTIDE SEQUENCE [LARGE SCALE GENOMIC DNA]</scope>
    <source>
        <strain evidence="3">CGMCC 1.15342</strain>
    </source>
</reference>
<keyword evidence="1" id="KW-0472">Membrane</keyword>
<feature type="transmembrane region" description="Helical" evidence="1">
    <location>
        <begin position="183"/>
        <end position="206"/>
    </location>
</feature>
<comment type="caution">
    <text evidence="2">The sequence shown here is derived from an EMBL/GenBank/DDBJ whole genome shotgun (WGS) entry which is preliminary data.</text>
</comment>